<dbReference type="HAMAP" id="MF_01590">
    <property type="entry name" value="tRNA_carboxymethyltr_CmoB"/>
    <property type="match status" value="1"/>
</dbReference>
<gene>
    <name evidence="3" type="primary">cmoB</name>
    <name evidence="4" type="ORF">AV942_11145</name>
</gene>
<reference evidence="4 5" key="1">
    <citation type="submission" date="2015-12" db="EMBL/GenBank/DDBJ databases">
        <title>Intraspecies pangenome expansion in the marine bacterium Alteromonas.</title>
        <authorList>
            <person name="Lopez-Perez M."/>
            <person name="Rodriguez-Valera F."/>
        </authorList>
    </citation>
    <scope>NUCLEOTIDE SEQUENCE [LARGE SCALE GENOMIC DNA]</scope>
    <source>
        <strain evidence="4 5">UM8</strain>
    </source>
</reference>
<dbReference type="Proteomes" id="UP000061468">
    <property type="component" value="Chromosome"/>
</dbReference>
<dbReference type="SUPFAM" id="SSF53335">
    <property type="entry name" value="S-adenosyl-L-methionine-dependent methyltransferases"/>
    <property type="match status" value="1"/>
</dbReference>
<evidence type="ECO:0000313" key="4">
    <source>
        <dbReference type="EMBL" id="AMJ78804.1"/>
    </source>
</evidence>
<dbReference type="PANTHER" id="PTHR43861">
    <property type="entry name" value="TRANS-ACONITATE 2-METHYLTRANSFERASE-RELATED"/>
    <property type="match status" value="1"/>
</dbReference>
<dbReference type="Pfam" id="PF08003">
    <property type="entry name" value="Methyltransf_9"/>
    <property type="match status" value="1"/>
</dbReference>
<dbReference type="RefSeq" id="WP_015067348.1">
    <property type="nucleotide sequence ID" value="NZ_CAXGIV010000032.1"/>
</dbReference>
<dbReference type="NCBIfam" id="TIGR00452">
    <property type="entry name" value="tRNA 5-methoxyuridine(34)/uridine 5-oxyacetic acid(34) synthase CmoB"/>
    <property type="match status" value="1"/>
</dbReference>
<accession>A0AAC9ADH4</accession>
<evidence type="ECO:0000256" key="1">
    <source>
        <dbReference type="ARBA" id="ARBA00022679"/>
    </source>
</evidence>
<comment type="catalytic activity">
    <reaction evidence="3">
        <text>carboxy-S-adenosyl-L-methionine + 5-hydroxyuridine(34) in tRNA = 5-carboxymethoxyuridine(34) in tRNA + S-adenosyl-L-homocysteine + H(+)</text>
        <dbReference type="Rhea" id="RHEA:52848"/>
        <dbReference type="Rhea" id="RHEA-COMP:13381"/>
        <dbReference type="Rhea" id="RHEA-COMP:13383"/>
        <dbReference type="ChEBI" id="CHEBI:15378"/>
        <dbReference type="ChEBI" id="CHEBI:57856"/>
        <dbReference type="ChEBI" id="CHEBI:134278"/>
        <dbReference type="ChEBI" id="CHEBI:136877"/>
        <dbReference type="ChEBI" id="CHEBI:136879"/>
    </reaction>
</comment>
<name>A0AAC9ADH4_9ALTE</name>
<feature type="binding site" evidence="3">
    <location>
        <position position="324"/>
    </location>
    <ligand>
        <name>carboxy-S-adenosyl-L-methionine</name>
        <dbReference type="ChEBI" id="CHEBI:134278"/>
    </ligand>
</feature>
<feature type="binding site" evidence="3">
    <location>
        <position position="96"/>
    </location>
    <ligand>
        <name>carboxy-S-adenosyl-L-methionine</name>
        <dbReference type="ChEBI" id="CHEBI:134278"/>
    </ligand>
</feature>
<feature type="binding site" evidence="3">
    <location>
        <begin position="190"/>
        <end position="191"/>
    </location>
    <ligand>
        <name>carboxy-S-adenosyl-L-methionine</name>
        <dbReference type="ChEBI" id="CHEBI:134278"/>
    </ligand>
</feature>
<comment type="similarity">
    <text evidence="3">Belongs to the class I-like SAM-binding methyltransferase superfamily. CmoB family.</text>
</comment>
<dbReference type="CDD" id="cd02440">
    <property type="entry name" value="AdoMet_MTases"/>
    <property type="match status" value="1"/>
</dbReference>
<dbReference type="EMBL" id="CP013928">
    <property type="protein sequence ID" value="AMJ78804.1"/>
    <property type="molecule type" value="Genomic_DNA"/>
</dbReference>
<keyword evidence="1 3" id="KW-0808">Transferase</keyword>
<comment type="function">
    <text evidence="3">Catalyzes carboxymethyl transfer from carboxy-S-adenosyl-L-methionine (Cx-SAM) to 5-hydroxyuridine (ho5U) to form 5-carboxymethoxyuridine (cmo5U) at position 34 in tRNAs.</text>
</comment>
<evidence type="ECO:0000313" key="5">
    <source>
        <dbReference type="Proteomes" id="UP000061468"/>
    </source>
</evidence>
<evidence type="ECO:0000256" key="3">
    <source>
        <dbReference type="HAMAP-Rule" id="MF_01590"/>
    </source>
</evidence>
<protein>
    <recommendedName>
        <fullName evidence="3">tRNA U34 carboxymethyltransferase</fullName>
        <ecNumber evidence="3">2.5.1.-</ecNumber>
    </recommendedName>
</protein>
<proteinExistence type="inferred from homology"/>
<dbReference type="InterPro" id="IPR027555">
    <property type="entry name" value="Mo5U34_MeTrfas-like"/>
</dbReference>
<feature type="binding site" evidence="3">
    <location>
        <position position="115"/>
    </location>
    <ligand>
        <name>carboxy-S-adenosyl-L-methionine</name>
        <dbReference type="ChEBI" id="CHEBI:134278"/>
    </ligand>
</feature>
<dbReference type="NCBIfam" id="NF011650">
    <property type="entry name" value="PRK15068.1"/>
    <property type="match status" value="1"/>
</dbReference>
<dbReference type="InterPro" id="IPR010017">
    <property type="entry name" value="CmoB"/>
</dbReference>
<dbReference type="GO" id="GO:0016765">
    <property type="term" value="F:transferase activity, transferring alkyl or aryl (other than methyl) groups"/>
    <property type="evidence" value="ECO:0007669"/>
    <property type="project" value="UniProtKB-UniRule"/>
</dbReference>
<dbReference type="GO" id="GO:0002098">
    <property type="term" value="P:tRNA wobble uridine modification"/>
    <property type="evidence" value="ECO:0007669"/>
    <property type="project" value="InterPro"/>
</dbReference>
<dbReference type="InterPro" id="IPR029063">
    <property type="entry name" value="SAM-dependent_MTases_sf"/>
</dbReference>
<feature type="binding site" evidence="3">
    <location>
        <begin position="157"/>
        <end position="159"/>
    </location>
    <ligand>
        <name>carboxy-S-adenosyl-L-methionine</name>
        <dbReference type="ChEBI" id="CHEBI:134278"/>
    </ligand>
</feature>
<evidence type="ECO:0000256" key="2">
    <source>
        <dbReference type="ARBA" id="ARBA00022694"/>
    </source>
</evidence>
<feature type="binding site" evidence="3">
    <location>
        <position position="205"/>
    </location>
    <ligand>
        <name>carboxy-S-adenosyl-L-methionine</name>
        <dbReference type="ChEBI" id="CHEBI:134278"/>
    </ligand>
</feature>
<dbReference type="EC" id="2.5.1.-" evidence="3"/>
<feature type="binding site" evidence="3">
    <location>
        <position position="110"/>
    </location>
    <ligand>
        <name>carboxy-S-adenosyl-L-methionine</name>
        <dbReference type="ChEBI" id="CHEBI:134278"/>
    </ligand>
</feature>
<keyword evidence="2 3" id="KW-0819">tRNA processing</keyword>
<feature type="binding site" evidence="3">
    <location>
        <position position="135"/>
    </location>
    <ligand>
        <name>carboxy-S-adenosyl-L-methionine</name>
        <dbReference type="ChEBI" id="CHEBI:134278"/>
    </ligand>
</feature>
<organism evidence="4 5">
    <name type="scientific">Alteromonas mediterranea</name>
    <dbReference type="NCBI Taxonomy" id="314275"/>
    <lineage>
        <taxon>Bacteria</taxon>
        <taxon>Pseudomonadati</taxon>
        <taxon>Pseudomonadota</taxon>
        <taxon>Gammaproteobacteria</taxon>
        <taxon>Alteromonadales</taxon>
        <taxon>Alteromonadaceae</taxon>
        <taxon>Alteromonas/Salinimonas group</taxon>
        <taxon>Alteromonas</taxon>
    </lineage>
</organism>
<dbReference type="Gene3D" id="3.40.50.150">
    <property type="entry name" value="Vaccinia Virus protein VP39"/>
    <property type="match status" value="1"/>
</dbReference>
<feature type="binding site" evidence="3">
    <location>
        <position position="209"/>
    </location>
    <ligand>
        <name>carboxy-S-adenosyl-L-methionine</name>
        <dbReference type="ChEBI" id="CHEBI:134278"/>
    </ligand>
</feature>
<comment type="subunit">
    <text evidence="3">Homotetramer.</text>
</comment>
<sequence>MSKLEQTWFNECYTSLIDSPLAHWLQTLPALMDTWQRTAKHGEFDKWCRLLNKLPNTSPQQIDLSTSVTIGAKSDVDEYTQKQIEGLLRQFMPWRKGPFHVHGIHIDTEWRSDWKWDRVAPHISSLKGRNVLDVGCGSGYHMWRMLGEGANRVIGVDPTQLFFIQFHAIKQFIRNSYGPANNIHFLPMGIEDMQPLQAFDTVFSMGVLYHRKDPMAFLQQLKDQLRKGGELILETLVVDGDETTVLMAGERYAQMRNVWFLPSTDALTVWLSRLGFENIRVVDVNHTTLDEQRSTSWMDTQSLKDFLDPEDITRTIEGYPAPQRAVIVANKK</sequence>
<dbReference type="AlphaFoldDB" id="A0AAC9ADH4"/>